<dbReference type="EMBL" id="BAABLP010000001">
    <property type="protein sequence ID" value="GAA4739220.1"/>
    <property type="molecule type" value="Genomic_DNA"/>
</dbReference>
<dbReference type="InterPro" id="IPR016130">
    <property type="entry name" value="Tyr_Pase_AS"/>
</dbReference>
<feature type="domain" description="Tyrosine specific protein phosphatases" evidence="2">
    <location>
        <begin position="117"/>
        <end position="171"/>
    </location>
</feature>
<dbReference type="SUPFAM" id="SSF52799">
    <property type="entry name" value="(Phosphotyrosine protein) phosphatases II"/>
    <property type="match status" value="1"/>
</dbReference>
<protein>
    <submittedName>
        <fullName evidence="3">Tyrosine-protein phosphatase</fullName>
    </submittedName>
</protein>
<feature type="region of interest" description="Disordered" evidence="1">
    <location>
        <begin position="1"/>
        <end position="39"/>
    </location>
</feature>
<accession>A0ABP8YWB5</accession>
<dbReference type="Gene3D" id="3.90.190.10">
    <property type="entry name" value="Protein tyrosine phosphatase superfamily"/>
    <property type="match status" value="1"/>
</dbReference>
<evidence type="ECO:0000313" key="4">
    <source>
        <dbReference type="Proteomes" id="UP001500121"/>
    </source>
</evidence>
<organism evidence="3 4">
    <name type="scientific">Amnibacterium soli</name>
    <dbReference type="NCBI Taxonomy" id="1282736"/>
    <lineage>
        <taxon>Bacteria</taxon>
        <taxon>Bacillati</taxon>
        <taxon>Actinomycetota</taxon>
        <taxon>Actinomycetes</taxon>
        <taxon>Micrococcales</taxon>
        <taxon>Microbacteriaceae</taxon>
        <taxon>Amnibacterium</taxon>
    </lineage>
</organism>
<dbReference type="InterPro" id="IPR029021">
    <property type="entry name" value="Prot-tyrosine_phosphatase-like"/>
</dbReference>
<sequence length="238" mass="24853">MSEPLRVEGLHNARDLDGLPRRGGGTTPSGVFVRSEQPDRVPDGGWTALRAHGVRTVLDLRQPGERADHRAAVPAGTVDLHVDHDGLEHAAFWAGYWDDGLVGTPLYYLPHLAAMPERTVAVLSAIATAPPGAVLFHCAGGRDRTGLIAAILLVLADVEEDAIVADYLETIANAGALAIGQGRPSKEAAVADLLASRGTTSEGAFRAFLAGLDVAALLARLPADQAATLRTWRGALGG</sequence>
<dbReference type="InterPro" id="IPR000387">
    <property type="entry name" value="Tyr_Pase_dom"/>
</dbReference>
<dbReference type="RefSeq" id="WP_345479608.1">
    <property type="nucleotide sequence ID" value="NZ_BAABLP010000001.1"/>
</dbReference>
<dbReference type="PROSITE" id="PS00383">
    <property type="entry name" value="TYR_PHOSPHATASE_1"/>
    <property type="match status" value="1"/>
</dbReference>
<keyword evidence="4" id="KW-1185">Reference proteome</keyword>
<dbReference type="Proteomes" id="UP001500121">
    <property type="component" value="Unassembled WGS sequence"/>
</dbReference>
<dbReference type="PROSITE" id="PS50056">
    <property type="entry name" value="TYR_PHOSPHATASE_2"/>
    <property type="match status" value="1"/>
</dbReference>
<dbReference type="Pfam" id="PF13350">
    <property type="entry name" value="Y_phosphatase3"/>
    <property type="match status" value="1"/>
</dbReference>
<reference evidence="4" key="1">
    <citation type="journal article" date="2019" name="Int. J. Syst. Evol. Microbiol.">
        <title>The Global Catalogue of Microorganisms (GCM) 10K type strain sequencing project: providing services to taxonomists for standard genome sequencing and annotation.</title>
        <authorList>
            <consortium name="The Broad Institute Genomics Platform"/>
            <consortium name="The Broad Institute Genome Sequencing Center for Infectious Disease"/>
            <person name="Wu L."/>
            <person name="Ma J."/>
        </authorList>
    </citation>
    <scope>NUCLEOTIDE SEQUENCE [LARGE SCALE GENOMIC DNA]</scope>
    <source>
        <strain evidence="4">JCM 19015</strain>
    </source>
</reference>
<name>A0ABP8YWB5_9MICO</name>
<comment type="caution">
    <text evidence="3">The sequence shown here is derived from an EMBL/GenBank/DDBJ whole genome shotgun (WGS) entry which is preliminary data.</text>
</comment>
<feature type="compositionally biased region" description="Basic and acidic residues" evidence="1">
    <location>
        <begin position="1"/>
        <end position="20"/>
    </location>
</feature>
<proteinExistence type="predicted"/>
<dbReference type="InterPro" id="IPR026893">
    <property type="entry name" value="Tyr/Ser_Pase_IphP-type"/>
</dbReference>
<evidence type="ECO:0000256" key="1">
    <source>
        <dbReference type="SAM" id="MobiDB-lite"/>
    </source>
</evidence>
<evidence type="ECO:0000259" key="2">
    <source>
        <dbReference type="PROSITE" id="PS50056"/>
    </source>
</evidence>
<gene>
    <name evidence="3" type="ORF">GCM10025783_07490</name>
</gene>
<evidence type="ECO:0000313" key="3">
    <source>
        <dbReference type="EMBL" id="GAA4739220.1"/>
    </source>
</evidence>